<evidence type="ECO:0000313" key="2">
    <source>
        <dbReference type="Proteomes" id="UP001642484"/>
    </source>
</evidence>
<evidence type="ECO:0000313" key="1">
    <source>
        <dbReference type="EMBL" id="CAK9094162.1"/>
    </source>
</evidence>
<proteinExistence type="predicted"/>
<name>A0ABP0R4W8_9DINO</name>
<organism evidence="1 2">
    <name type="scientific">Durusdinium trenchii</name>
    <dbReference type="NCBI Taxonomy" id="1381693"/>
    <lineage>
        <taxon>Eukaryota</taxon>
        <taxon>Sar</taxon>
        <taxon>Alveolata</taxon>
        <taxon>Dinophyceae</taxon>
        <taxon>Suessiales</taxon>
        <taxon>Symbiodiniaceae</taxon>
        <taxon>Durusdinium</taxon>
    </lineage>
</organism>
<reference evidence="1 2" key="1">
    <citation type="submission" date="2024-02" db="EMBL/GenBank/DDBJ databases">
        <authorList>
            <person name="Chen Y."/>
            <person name="Shah S."/>
            <person name="Dougan E. K."/>
            <person name="Thang M."/>
            <person name="Chan C."/>
        </authorList>
    </citation>
    <scope>NUCLEOTIDE SEQUENCE [LARGE SCALE GENOMIC DNA]</scope>
</reference>
<dbReference type="Proteomes" id="UP001642484">
    <property type="component" value="Unassembled WGS sequence"/>
</dbReference>
<comment type="caution">
    <text evidence="1">The sequence shown here is derived from an EMBL/GenBank/DDBJ whole genome shotgun (WGS) entry which is preliminary data.</text>
</comment>
<gene>
    <name evidence="1" type="ORF">CCMP2556_LOCUS44927</name>
</gene>
<keyword evidence="2" id="KW-1185">Reference proteome</keyword>
<sequence>MQLGAVHRGDYNEFLTPCVSFGDSLQASGFGQVPARRASFRLGVLLGHLAGGGHIDTSVLAMLPWPLRDALGQDMQVSEECRYDHLRSRREPHLHKRHVEGVFSILPALATSTTVENRYICTYIYIYLCIVLQVFC</sequence>
<accession>A0ABP0R4W8</accession>
<protein>
    <submittedName>
        <fullName evidence="1">Uncharacterized protein</fullName>
    </submittedName>
</protein>
<dbReference type="EMBL" id="CAXAMN010025295">
    <property type="protein sequence ID" value="CAK9094162.1"/>
    <property type="molecule type" value="Genomic_DNA"/>
</dbReference>